<dbReference type="EMBL" id="OZ037947">
    <property type="protein sequence ID" value="CAL1707069.1"/>
    <property type="molecule type" value="Genomic_DNA"/>
</dbReference>
<keyword evidence="3" id="KW-1185">Reference proteome</keyword>
<organism evidence="2 3">
    <name type="scientific">Somion occarium</name>
    <dbReference type="NCBI Taxonomy" id="3059160"/>
    <lineage>
        <taxon>Eukaryota</taxon>
        <taxon>Fungi</taxon>
        <taxon>Dikarya</taxon>
        <taxon>Basidiomycota</taxon>
        <taxon>Agaricomycotina</taxon>
        <taxon>Agaricomycetes</taxon>
        <taxon>Polyporales</taxon>
        <taxon>Cerrenaceae</taxon>
        <taxon>Somion</taxon>
    </lineage>
</organism>
<evidence type="ECO:0000313" key="2">
    <source>
        <dbReference type="EMBL" id="CAL1707069.1"/>
    </source>
</evidence>
<dbReference type="Proteomes" id="UP001497453">
    <property type="component" value="Chromosome 4"/>
</dbReference>
<sequence>MNLGEAKQKIFALEMAWRVYRWSPKGAWEQSPSSGHERRAAGKKVSDGKREEIGGVGWRDMPGACSVRELVVVVLECALVYPYPGLPTVSASLFAAYSVSLFFILSTLAPV</sequence>
<reference evidence="3" key="1">
    <citation type="submission" date="2024-04" db="EMBL/GenBank/DDBJ databases">
        <authorList>
            <person name="Shaw F."/>
            <person name="Minotto A."/>
        </authorList>
    </citation>
    <scope>NUCLEOTIDE SEQUENCE [LARGE SCALE GENOMIC DNA]</scope>
</reference>
<accession>A0ABP1DJC5</accession>
<feature type="compositionally biased region" description="Basic and acidic residues" evidence="1">
    <location>
        <begin position="35"/>
        <end position="48"/>
    </location>
</feature>
<protein>
    <submittedName>
        <fullName evidence="2">Uncharacterized protein</fullName>
    </submittedName>
</protein>
<evidence type="ECO:0000313" key="3">
    <source>
        <dbReference type="Proteomes" id="UP001497453"/>
    </source>
</evidence>
<gene>
    <name evidence="2" type="ORF">GFSPODELE1_LOCUS6182</name>
</gene>
<feature type="region of interest" description="Disordered" evidence="1">
    <location>
        <begin position="26"/>
        <end position="48"/>
    </location>
</feature>
<evidence type="ECO:0000256" key="1">
    <source>
        <dbReference type="SAM" id="MobiDB-lite"/>
    </source>
</evidence>
<name>A0ABP1DJC5_9APHY</name>
<proteinExistence type="predicted"/>